<sequence length="202" mass="22178">MDNSMKQLCVLEQRNAFQGFFRIDVLRYQHSLYSGGMSVPIERELVGRGQAAVLLLFDCQAQVVILIEQCRAGALQHAQTIGNAAQAWLIEPIAGMIDDGESAEQAALREAQEEAGIALNSAQYICQFYPSPGGSDEILHLYAAEVDSSLVAEFAGLAADVEDIRVLKIPFEEAKQKLLRGDFNVASTLIALQWLFFQKLSA</sequence>
<dbReference type="InterPro" id="IPR015797">
    <property type="entry name" value="NUDIX_hydrolase-like_dom_sf"/>
</dbReference>
<evidence type="ECO:0000256" key="4">
    <source>
        <dbReference type="ARBA" id="ARBA00013297"/>
    </source>
</evidence>
<evidence type="ECO:0000256" key="1">
    <source>
        <dbReference type="ARBA" id="ARBA00001946"/>
    </source>
</evidence>
<feature type="binding site" evidence="13">
    <location>
        <position position="162"/>
    </location>
    <ligand>
        <name>Mg(2+)</name>
        <dbReference type="ChEBI" id="CHEBI:18420"/>
        <label>1</label>
    </ligand>
</feature>
<proteinExistence type="inferred from homology"/>
<evidence type="ECO:0000256" key="6">
    <source>
        <dbReference type="ARBA" id="ARBA00022801"/>
    </source>
</evidence>
<keyword evidence="6" id="KW-0378">Hydrolase</keyword>
<evidence type="ECO:0000256" key="14">
    <source>
        <dbReference type="PIRSR" id="PIRSR604385-3"/>
    </source>
</evidence>
<feature type="domain" description="Nudix hydrolase" evidence="15">
    <location>
        <begin position="47"/>
        <end position="191"/>
    </location>
</feature>
<reference evidence="17" key="1">
    <citation type="submission" date="2019-11" db="EMBL/GenBank/DDBJ databases">
        <title>Isolation and characterization of two novel species in the genus Thiomicrorhabdus.</title>
        <authorList>
            <person name="Mochizuki J."/>
            <person name="Kojima H."/>
            <person name="Fukui M."/>
        </authorList>
    </citation>
    <scope>NUCLEOTIDE SEQUENCE [LARGE SCALE GENOMIC DNA]</scope>
    <source>
        <strain evidence="17">aks77</strain>
    </source>
</reference>
<dbReference type="Pfam" id="PF00293">
    <property type="entry name" value="NUDIX"/>
    <property type="match status" value="1"/>
</dbReference>
<keyword evidence="5 13" id="KW-0479">Metal-binding</keyword>
<comment type="function">
    <text evidence="8">Acts on ADP-mannose and ADP-glucose as well as ADP-ribose. Prevents glycogen biosynthesis. The reaction catalyzed by this enzyme is a limiting step of the gluconeogenic process.</text>
</comment>
<dbReference type="InterPro" id="IPR020084">
    <property type="entry name" value="NUDIX_hydrolase_CS"/>
</dbReference>
<dbReference type="GO" id="GO:0005829">
    <property type="term" value="C:cytosol"/>
    <property type="evidence" value="ECO:0007669"/>
    <property type="project" value="TreeGrafter"/>
</dbReference>
<dbReference type="Proteomes" id="UP000501726">
    <property type="component" value="Chromosome"/>
</dbReference>
<organism evidence="16 17">
    <name type="scientific">Thiosulfatimonas sediminis</name>
    <dbReference type="NCBI Taxonomy" id="2675054"/>
    <lineage>
        <taxon>Bacteria</taxon>
        <taxon>Pseudomonadati</taxon>
        <taxon>Pseudomonadota</taxon>
        <taxon>Gammaproteobacteria</taxon>
        <taxon>Thiotrichales</taxon>
        <taxon>Piscirickettsiaceae</taxon>
        <taxon>Thiosulfatimonas</taxon>
    </lineage>
</organism>
<evidence type="ECO:0000256" key="8">
    <source>
        <dbReference type="ARBA" id="ARBA00025164"/>
    </source>
</evidence>
<dbReference type="EMBL" id="AP021889">
    <property type="protein sequence ID" value="BBP45977.1"/>
    <property type="molecule type" value="Genomic_DNA"/>
</dbReference>
<feature type="binding site" evidence="13">
    <location>
        <position position="114"/>
    </location>
    <ligand>
        <name>Mg(2+)</name>
        <dbReference type="ChEBI" id="CHEBI:18420"/>
        <label>1</label>
    </ligand>
</feature>
<evidence type="ECO:0000313" key="16">
    <source>
        <dbReference type="EMBL" id="BBP45977.1"/>
    </source>
</evidence>
<name>A0A6F8PVB2_9GAMM</name>
<accession>A0A6F8PVB2</accession>
<dbReference type="PANTHER" id="PTHR11839">
    <property type="entry name" value="UDP/ADP-SUGAR PYROPHOSPHATASE"/>
    <property type="match status" value="1"/>
</dbReference>
<dbReference type="SUPFAM" id="SSF55811">
    <property type="entry name" value="Nudix"/>
    <property type="match status" value="1"/>
</dbReference>
<dbReference type="InterPro" id="IPR000086">
    <property type="entry name" value="NUDIX_hydrolase_dom"/>
</dbReference>
<dbReference type="InterPro" id="IPR004385">
    <property type="entry name" value="NDP_pyrophosphatase"/>
</dbReference>
<keyword evidence="17" id="KW-1185">Reference proteome</keyword>
<dbReference type="CDD" id="cd24155">
    <property type="entry name" value="NUDIX_ADPRase"/>
    <property type="match status" value="1"/>
</dbReference>
<comment type="catalytic activity">
    <reaction evidence="12">
        <text>ADP-D-ribose + H2O = D-ribose 5-phosphate + AMP + 2 H(+)</text>
        <dbReference type="Rhea" id="RHEA:10412"/>
        <dbReference type="ChEBI" id="CHEBI:15377"/>
        <dbReference type="ChEBI" id="CHEBI:15378"/>
        <dbReference type="ChEBI" id="CHEBI:57967"/>
        <dbReference type="ChEBI" id="CHEBI:78346"/>
        <dbReference type="ChEBI" id="CHEBI:456215"/>
        <dbReference type="EC" id="3.6.1.13"/>
    </reaction>
</comment>
<evidence type="ECO:0000256" key="7">
    <source>
        <dbReference type="ARBA" id="ARBA00022842"/>
    </source>
</evidence>
<dbReference type="GO" id="GO:0046872">
    <property type="term" value="F:metal ion binding"/>
    <property type="evidence" value="ECO:0007669"/>
    <property type="project" value="UniProtKB-KW"/>
</dbReference>
<dbReference type="GO" id="GO:0006753">
    <property type="term" value="P:nucleoside phosphate metabolic process"/>
    <property type="evidence" value="ECO:0007669"/>
    <property type="project" value="TreeGrafter"/>
</dbReference>
<dbReference type="EC" id="3.6.1.13" evidence="3"/>
<dbReference type="KEGG" id="tse:THMIRHAS_13500"/>
<evidence type="ECO:0000256" key="2">
    <source>
        <dbReference type="ARBA" id="ARBA00007482"/>
    </source>
</evidence>
<evidence type="ECO:0000313" key="17">
    <source>
        <dbReference type="Proteomes" id="UP000501726"/>
    </source>
</evidence>
<comment type="cofactor">
    <cofactor evidence="1 13">
        <name>Mg(2+)</name>
        <dbReference type="ChEBI" id="CHEBI:18420"/>
    </cofactor>
</comment>
<gene>
    <name evidence="16" type="primary">aspP</name>
    <name evidence="16" type="ORF">THMIRHAS_13500</name>
</gene>
<keyword evidence="7 13" id="KW-0460">Magnesium</keyword>
<dbReference type="GO" id="GO:0047631">
    <property type="term" value="F:ADP-ribose diphosphatase activity"/>
    <property type="evidence" value="ECO:0007669"/>
    <property type="project" value="UniProtKB-EC"/>
</dbReference>
<dbReference type="GO" id="GO:0019693">
    <property type="term" value="P:ribose phosphate metabolic process"/>
    <property type="evidence" value="ECO:0007669"/>
    <property type="project" value="TreeGrafter"/>
</dbReference>
<dbReference type="GO" id="GO:0019144">
    <property type="term" value="F:ADP-sugar diphosphatase activity"/>
    <property type="evidence" value="ECO:0007669"/>
    <property type="project" value="TreeGrafter"/>
</dbReference>
<comment type="similarity">
    <text evidence="2">Belongs to the Nudix hydrolase family. NudF subfamily.</text>
</comment>
<protein>
    <recommendedName>
        <fullName evidence="4">ADP-ribose pyrophosphatase</fullName>
        <ecNumber evidence="3">3.6.1.13</ecNumber>
    </recommendedName>
    <alternativeName>
        <fullName evidence="9">ADP-ribose diphosphatase</fullName>
    </alternativeName>
    <alternativeName>
        <fullName evidence="11">ADP-ribose phosphohydrolase</fullName>
    </alternativeName>
    <alternativeName>
        <fullName evidence="10">Adenosine diphosphoribose pyrophosphatase</fullName>
    </alternativeName>
</protein>
<feature type="binding site" evidence="13">
    <location>
        <position position="94"/>
    </location>
    <ligand>
        <name>Mg(2+)</name>
        <dbReference type="ChEBI" id="CHEBI:18420"/>
        <label>1</label>
    </ligand>
</feature>
<feature type="binding site" evidence="13">
    <location>
        <position position="110"/>
    </location>
    <ligand>
        <name>Mg(2+)</name>
        <dbReference type="ChEBI" id="CHEBI:18420"/>
        <label>1</label>
    </ligand>
</feature>
<dbReference type="Gene3D" id="3.90.79.10">
    <property type="entry name" value="Nucleoside Triphosphate Pyrophosphohydrolase"/>
    <property type="match status" value="1"/>
</dbReference>
<evidence type="ECO:0000256" key="12">
    <source>
        <dbReference type="ARBA" id="ARBA00049546"/>
    </source>
</evidence>
<dbReference type="AlphaFoldDB" id="A0A6F8PVB2"/>
<evidence type="ECO:0000256" key="13">
    <source>
        <dbReference type="PIRSR" id="PIRSR604385-2"/>
    </source>
</evidence>
<evidence type="ECO:0000256" key="3">
    <source>
        <dbReference type="ARBA" id="ARBA00012453"/>
    </source>
</evidence>
<evidence type="ECO:0000256" key="5">
    <source>
        <dbReference type="ARBA" id="ARBA00022723"/>
    </source>
</evidence>
<evidence type="ECO:0000259" key="15">
    <source>
        <dbReference type="PROSITE" id="PS51462"/>
    </source>
</evidence>
<evidence type="ECO:0000256" key="11">
    <source>
        <dbReference type="ARBA" id="ARBA00033056"/>
    </source>
</evidence>
<feature type="short sequence motif" description="Nudix box" evidence="14">
    <location>
        <begin position="95"/>
        <end position="117"/>
    </location>
</feature>
<dbReference type="PANTHER" id="PTHR11839:SF5">
    <property type="entry name" value="ADP-RIBOSE PYROPHOSPHATASE"/>
    <property type="match status" value="1"/>
</dbReference>
<dbReference type="NCBIfam" id="TIGR00052">
    <property type="entry name" value="nudix-type nucleoside diphosphatase, YffH/AdpP family"/>
    <property type="match status" value="1"/>
</dbReference>
<evidence type="ECO:0000256" key="10">
    <source>
        <dbReference type="ARBA" id="ARBA00030308"/>
    </source>
</evidence>
<dbReference type="PROSITE" id="PS00893">
    <property type="entry name" value="NUDIX_BOX"/>
    <property type="match status" value="1"/>
</dbReference>
<evidence type="ECO:0000256" key="9">
    <source>
        <dbReference type="ARBA" id="ARBA00030162"/>
    </source>
</evidence>
<dbReference type="PROSITE" id="PS51462">
    <property type="entry name" value="NUDIX"/>
    <property type="match status" value="1"/>
</dbReference>